<reference evidence="1 2" key="1">
    <citation type="submission" date="2012-05" db="EMBL/GenBank/DDBJ databases">
        <title>Finished plasmid 3 of genome of Oscillatoria sp. PCC 7112.</title>
        <authorList>
            <consortium name="US DOE Joint Genome Institute"/>
            <person name="Gugger M."/>
            <person name="Coursin T."/>
            <person name="Rippka R."/>
            <person name="Tandeau De Marsac N."/>
            <person name="Huntemann M."/>
            <person name="Wei C.-L."/>
            <person name="Han J."/>
            <person name="Detter J.C."/>
            <person name="Han C."/>
            <person name="Tapia R."/>
            <person name="Davenport K."/>
            <person name="Daligault H."/>
            <person name="Erkkila T."/>
            <person name="Gu W."/>
            <person name="Munk A.C.C."/>
            <person name="Teshima H."/>
            <person name="Xu Y."/>
            <person name="Chain P."/>
            <person name="Chen A."/>
            <person name="Krypides N."/>
            <person name="Mavromatis K."/>
            <person name="Markowitz V."/>
            <person name="Szeto E."/>
            <person name="Ivanova N."/>
            <person name="Mikhailova N."/>
            <person name="Ovchinnikova G."/>
            <person name="Pagani I."/>
            <person name="Pati A."/>
            <person name="Goodwin L."/>
            <person name="Peters L."/>
            <person name="Pitluck S."/>
            <person name="Woyke T."/>
            <person name="Kerfeld C."/>
        </authorList>
    </citation>
    <scope>NUCLEOTIDE SEQUENCE [LARGE SCALE GENOMIC DNA]</scope>
    <source>
        <strain evidence="1 2">PCC 7112</strain>
        <plasmid evidence="1 2">pOSC7112.03</plasmid>
    </source>
</reference>
<keyword evidence="2" id="KW-1185">Reference proteome</keyword>
<evidence type="ECO:0000313" key="2">
    <source>
        <dbReference type="Proteomes" id="UP000010478"/>
    </source>
</evidence>
<dbReference type="KEGG" id="oni:Osc7112_6855"/>
<keyword evidence="1" id="KW-0614">Plasmid</keyword>
<dbReference type="AlphaFoldDB" id="K9VS90"/>
<protein>
    <submittedName>
        <fullName evidence="1">Uncharacterized protein</fullName>
    </submittedName>
</protein>
<proteinExistence type="predicted"/>
<accession>K9VS90</accession>
<geneLocation type="plasmid" evidence="1 2">
    <name>pOSC7112.03</name>
</geneLocation>
<dbReference type="Proteomes" id="UP000010478">
    <property type="component" value="Plasmid pOSC7112.03"/>
</dbReference>
<evidence type="ECO:0000313" key="1">
    <source>
        <dbReference type="EMBL" id="AFZ10938.1"/>
    </source>
</evidence>
<name>K9VS90_9CYAN</name>
<organism evidence="1 2">
    <name type="scientific">Phormidium nigroviride PCC 7112</name>
    <dbReference type="NCBI Taxonomy" id="179408"/>
    <lineage>
        <taxon>Bacteria</taxon>
        <taxon>Bacillati</taxon>
        <taxon>Cyanobacteriota</taxon>
        <taxon>Cyanophyceae</taxon>
        <taxon>Oscillatoriophycideae</taxon>
        <taxon>Oscillatoriales</taxon>
        <taxon>Oscillatoriaceae</taxon>
        <taxon>Phormidium</taxon>
    </lineage>
</organism>
<dbReference type="HOGENOM" id="CLU_2070738_0_0_3"/>
<dbReference type="RefSeq" id="WP_015179897.1">
    <property type="nucleotide sequence ID" value="NC_019731.1"/>
</dbReference>
<gene>
    <name evidence="1" type="ORF">Osc7112_6855</name>
</gene>
<sequence length="118" mass="13392">MLSKIIGALATSTLNAVFDAAFDELKRRGEIIEDESLAELTSDKIKIFAHLGLKIKLVVEPDFACWYVYDGDPDPIEIGVEENEDRAFDSATKWVDWYLSGEWKLSDRSSYSTDPQRN</sequence>
<dbReference type="EMBL" id="CP003617">
    <property type="protein sequence ID" value="AFZ10938.1"/>
    <property type="molecule type" value="Genomic_DNA"/>
</dbReference>